<dbReference type="PANTHER" id="PTHR42953">
    <property type="entry name" value="HIGH-AFFINITY ZINC UPTAKE SYSTEM PROTEIN ZNUA-RELATED"/>
    <property type="match status" value="1"/>
</dbReference>
<reference evidence="6 7" key="1">
    <citation type="submission" date="2020-04" db="EMBL/GenBank/DDBJ databases">
        <title>Knoellia sp. isolate from air conditioner.</title>
        <authorList>
            <person name="Chea S."/>
            <person name="Kim D.-U."/>
        </authorList>
    </citation>
    <scope>NUCLEOTIDE SEQUENCE [LARGE SCALE GENOMIC DNA]</scope>
    <source>
        <strain evidence="6 7">DB2414S</strain>
    </source>
</reference>
<evidence type="ECO:0000256" key="5">
    <source>
        <dbReference type="SAM" id="SignalP"/>
    </source>
</evidence>
<feature type="chain" id="PRO_5039708093" evidence="5">
    <location>
        <begin position="24"/>
        <end position="328"/>
    </location>
</feature>
<name>A0A849HCZ6_9MICO</name>
<dbReference type="EMBL" id="JABEPQ010000001">
    <property type="protein sequence ID" value="NNM44544.1"/>
    <property type="molecule type" value="Genomic_DNA"/>
</dbReference>
<evidence type="ECO:0000256" key="2">
    <source>
        <dbReference type="ARBA" id="ARBA00022448"/>
    </source>
</evidence>
<dbReference type="Gene3D" id="3.40.50.1980">
    <property type="entry name" value="Nitrogenase molybdenum iron protein domain"/>
    <property type="match status" value="2"/>
</dbReference>
<evidence type="ECO:0000256" key="3">
    <source>
        <dbReference type="ARBA" id="ARBA00022729"/>
    </source>
</evidence>
<keyword evidence="7" id="KW-1185">Reference proteome</keyword>
<organism evidence="6 7">
    <name type="scientific">Knoellia koreensis</name>
    <dbReference type="NCBI Taxonomy" id="2730921"/>
    <lineage>
        <taxon>Bacteria</taxon>
        <taxon>Bacillati</taxon>
        <taxon>Actinomycetota</taxon>
        <taxon>Actinomycetes</taxon>
        <taxon>Micrococcales</taxon>
        <taxon>Intrasporangiaceae</taxon>
        <taxon>Knoellia</taxon>
    </lineage>
</organism>
<dbReference type="PANTHER" id="PTHR42953:SF3">
    <property type="entry name" value="HIGH-AFFINITY ZINC UPTAKE SYSTEM PROTEIN ZNUA"/>
    <property type="match status" value="1"/>
</dbReference>
<dbReference type="InterPro" id="IPR050492">
    <property type="entry name" value="Bact_metal-bind_prot9"/>
</dbReference>
<protein>
    <submittedName>
        <fullName evidence="6">Zinc ABC transporter substrate-binding protein</fullName>
    </submittedName>
</protein>
<dbReference type="Pfam" id="PF01297">
    <property type="entry name" value="ZnuA"/>
    <property type="match status" value="1"/>
</dbReference>
<dbReference type="PROSITE" id="PS51257">
    <property type="entry name" value="PROKAR_LIPOPROTEIN"/>
    <property type="match status" value="1"/>
</dbReference>
<comment type="caution">
    <text evidence="6">The sequence shown here is derived from an EMBL/GenBank/DDBJ whole genome shotgun (WGS) entry which is preliminary data.</text>
</comment>
<sequence length="328" mass="34662">MSPRLPGLAAAVLAVAMVSGCGATGGPAADGGKDGRLEVVAAFYPLQYAVAQIGGERVDVSNLTKPGAEPHDLELTPRQVGRVALSDLVVYLSGFQPAVDQAVEREAKDHSFDVAPAAHLDLPASDEGDGHDPEQPQDLARGHDEHSTDDGHDHGPLDPHFWLDPVRYADVGDAIARELSAKDPAGTAAYAAGAQRFRAAMTTLDGEFRTGLATCANRDLVTSHAAFGYLSERYDLHQESITGLDPESEPDPASLARIVAHVRQTGVTTIYSEVLVSPDVARTIARETGTRVAVLDPLEGITSESAGHDYPSVMRSNLTTLRTGQECT</sequence>
<gene>
    <name evidence="6" type="ORF">HJG52_00790</name>
</gene>
<dbReference type="SUPFAM" id="SSF53807">
    <property type="entry name" value="Helical backbone' metal receptor"/>
    <property type="match status" value="1"/>
</dbReference>
<dbReference type="GO" id="GO:0046872">
    <property type="term" value="F:metal ion binding"/>
    <property type="evidence" value="ECO:0007669"/>
    <property type="project" value="InterPro"/>
</dbReference>
<dbReference type="Proteomes" id="UP000588586">
    <property type="component" value="Unassembled WGS sequence"/>
</dbReference>
<keyword evidence="2" id="KW-0813">Transport</keyword>
<dbReference type="AlphaFoldDB" id="A0A849HCZ6"/>
<accession>A0A849HCZ6</accession>
<evidence type="ECO:0000256" key="4">
    <source>
        <dbReference type="SAM" id="MobiDB-lite"/>
    </source>
</evidence>
<proteinExistence type="inferred from homology"/>
<feature type="region of interest" description="Disordered" evidence="4">
    <location>
        <begin position="121"/>
        <end position="158"/>
    </location>
</feature>
<dbReference type="RefSeq" id="WP_171241686.1">
    <property type="nucleotide sequence ID" value="NZ_JABEPQ010000001.1"/>
</dbReference>
<dbReference type="GO" id="GO:0030001">
    <property type="term" value="P:metal ion transport"/>
    <property type="evidence" value="ECO:0007669"/>
    <property type="project" value="InterPro"/>
</dbReference>
<feature type="signal peptide" evidence="5">
    <location>
        <begin position="1"/>
        <end position="23"/>
    </location>
</feature>
<keyword evidence="3 5" id="KW-0732">Signal</keyword>
<evidence type="ECO:0000313" key="6">
    <source>
        <dbReference type="EMBL" id="NNM44544.1"/>
    </source>
</evidence>
<evidence type="ECO:0000313" key="7">
    <source>
        <dbReference type="Proteomes" id="UP000588586"/>
    </source>
</evidence>
<evidence type="ECO:0000256" key="1">
    <source>
        <dbReference type="ARBA" id="ARBA00011028"/>
    </source>
</evidence>
<dbReference type="InterPro" id="IPR006127">
    <property type="entry name" value="ZnuA-like"/>
</dbReference>
<feature type="compositionally biased region" description="Basic and acidic residues" evidence="4">
    <location>
        <begin position="128"/>
        <end position="157"/>
    </location>
</feature>
<comment type="similarity">
    <text evidence="1">Belongs to the bacterial solute-binding protein 9 family.</text>
</comment>